<sequence length="99" mass="10597">MALSLARPPPAPFAPPGALFYAASGCLELIAKGLIHAALVLVRSPTANARFALSPAVVSWIVRYRPRFMAPPTSHAAVQEKGRQRENGPIHFSSPTRVV</sequence>
<reference evidence="4" key="1">
    <citation type="journal article" date="2005" name="Nature">
        <title>The map-based sequence of the rice genome.</title>
        <authorList>
            <consortium name="International rice genome sequencing project (IRGSP)"/>
            <person name="Matsumoto T."/>
            <person name="Wu J."/>
            <person name="Kanamori H."/>
            <person name="Katayose Y."/>
            <person name="Fujisawa M."/>
            <person name="Namiki N."/>
            <person name="Mizuno H."/>
            <person name="Yamamoto K."/>
            <person name="Antonio B.A."/>
            <person name="Baba T."/>
            <person name="Sakata K."/>
            <person name="Nagamura Y."/>
            <person name="Aoki H."/>
            <person name="Arikawa K."/>
            <person name="Arita K."/>
            <person name="Bito T."/>
            <person name="Chiden Y."/>
            <person name="Fujitsuka N."/>
            <person name="Fukunaka R."/>
            <person name="Hamada M."/>
            <person name="Harada C."/>
            <person name="Hayashi A."/>
            <person name="Hijishita S."/>
            <person name="Honda M."/>
            <person name="Hosokawa S."/>
            <person name="Ichikawa Y."/>
            <person name="Idonuma A."/>
            <person name="Iijima M."/>
            <person name="Ikeda M."/>
            <person name="Ikeno M."/>
            <person name="Ito K."/>
            <person name="Ito S."/>
            <person name="Ito T."/>
            <person name="Ito Y."/>
            <person name="Ito Y."/>
            <person name="Iwabuchi A."/>
            <person name="Kamiya K."/>
            <person name="Karasawa W."/>
            <person name="Kurita K."/>
            <person name="Katagiri S."/>
            <person name="Kikuta A."/>
            <person name="Kobayashi H."/>
            <person name="Kobayashi N."/>
            <person name="Machita K."/>
            <person name="Maehara T."/>
            <person name="Masukawa M."/>
            <person name="Mizubayashi T."/>
            <person name="Mukai Y."/>
            <person name="Nagasaki H."/>
            <person name="Nagata Y."/>
            <person name="Naito S."/>
            <person name="Nakashima M."/>
            <person name="Nakama Y."/>
            <person name="Nakamichi Y."/>
            <person name="Nakamura M."/>
            <person name="Meguro A."/>
            <person name="Negishi M."/>
            <person name="Ohta I."/>
            <person name="Ohta T."/>
            <person name="Okamoto M."/>
            <person name="Ono N."/>
            <person name="Saji S."/>
            <person name="Sakaguchi M."/>
            <person name="Sakai K."/>
            <person name="Shibata M."/>
            <person name="Shimokawa T."/>
            <person name="Song J."/>
            <person name="Takazaki Y."/>
            <person name="Terasawa K."/>
            <person name="Tsugane M."/>
            <person name="Tsuji K."/>
            <person name="Ueda S."/>
            <person name="Waki K."/>
            <person name="Yamagata H."/>
            <person name="Yamamoto M."/>
            <person name="Yamamoto S."/>
            <person name="Yamane H."/>
            <person name="Yoshiki S."/>
            <person name="Yoshihara R."/>
            <person name="Yukawa K."/>
            <person name="Zhong H."/>
            <person name="Yano M."/>
            <person name="Yuan Q."/>
            <person name="Ouyang S."/>
            <person name="Liu J."/>
            <person name="Jones K.M."/>
            <person name="Gansberger K."/>
            <person name="Moffat K."/>
            <person name="Hill J."/>
            <person name="Bera J."/>
            <person name="Fadrosh D."/>
            <person name="Jin S."/>
            <person name="Johri S."/>
            <person name="Kim M."/>
            <person name="Overton L."/>
            <person name="Reardon M."/>
            <person name="Tsitrin T."/>
            <person name="Vuong H."/>
            <person name="Weaver B."/>
            <person name="Ciecko A."/>
            <person name="Tallon L."/>
            <person name="Jackson J."/>
            <person name="Pai G."/>
            <person name="Aken S.V."/>
            <person name="Utterback T."/>
            <person name="Reidmuller S."/>
            <person name="Feldblyum T."/>
            <person name="Hsiao J."/>
            <person name="Zismann V."/>
            <person name="Iobst S."/>
            <person name="de Vazeille A.R."/>
            <person name="Buell C.R."/>
            <person name="Ying K."/>
            <person name="Li Y."/>
            <person name="Lu T."/>
            <person name="Huang Y."/>
            <person name="Zhao Q."/>
            <person name="Feng Q."/>
            <person name="Zhang L."/>
            <person name="Zhu J."/>
            <person name="Weng Q."/>
            <person name="Mu J."/>
            <person name="Lu Y."/>
            <person name="Fan D."/>
            <person name="Liu Y."/>
            <person name="Guan J."/>
            <person name="Zhang Y."/>
            <person name="Yu S."/>
            <person name="Liu X."/>
            <person name="Zhang Y."/>
            <person name="Hong G."/>
            <person name="Han B."/>
            <person name="Choisne N."/>
            <person name="Demange N."/>
            <person name="Orjeda G."/>
            <person name="Samain S."/>
            <person name="Cattolico L."/>
            <person name="Pelletier E."/>
            <person name="Couloux A."/>
            <person name="Segurens B."/>
            <person name="Wincker P."/>
            <person name="D'Hont A."/>
            <person name="Scarpelli C."/>
            <person name="Weissenbach J."/>
            <person name="Salanoubat M."/>
            <person name="Quetier F."/>
            <person name="Yu Y."/>
            <person name="Kim H.R."/>
            <person name="Rambo T."/>
            <person name="Currie J."/>
            <person name="Collura K."/>
            <person name="Luo M."/>
            <person name="Yang T."/>
            <person name="Ammiraju J.S.S."/>
            <person name="Engler F."/>
            <person name="Soderlund C."/>
            <person name="Wing R.A."/>
            <person name="Palmer L.E."/>
            <person name="de la Bastide M."/>
            <person name="Spiegel L."/>
            <person name="Nascimento L."/>
            <person name="Zutavern T."/>
            <person name="O'Shaughnessy A."/>
            <person name="Dike S."/>
            <person name="Dedhia N."/>
            <person name="Preston R."/>
            <person name="Balija V."/>
            <person name="McCombie W.R."/>
            <person name="Chow T."/>
            <person name="Chen H."/>
            <person name="Chung M."/>
            <person name="Chen C."/>
            <person name="Shaw J."/>
            <person name="Wu H."/>
            <person name="Hsiao K."/>
            <person name="Chao Y."/>
            <person name="Chu M."/>
            <person name="Cheng C."/>
            <person name="Hour A."/>
            <person name="Lee P."/>
            <person name="Lin S."/>
            <person name="Lin Y."/>
            <person name="Liou J."/>
            <person name="Liu S."/>
            <person name="Hsing Y."/>
            <person name="Raghuvanshi S."/>
            <person name="Mohanty A."/>
            <person name="Bharti A.K."/>
            <person name="Gaur A."/>
            <person name="Gupta V."/>
            <person name="Kumar D."/>
            <person name="Ravi V."/>
            <person name="Vij S."/>
            <person name="Kapur A."/>
            <person name="Khurana P."/>
            <person name="Khurana P."/>
            <person name="Khurana J.P."/>
            <person name="Tyagi A.K."/>
            <person name="Gaikwad K."/>
            <person name="Singh A."/>
            <person name="Dalal V."/>
            <person name="Srivastava S."/>
            <person name="Dixit A."/>
            <person name="Pal A.K."/>
            <person name="Ghazi I.A."/>
            <person name="Yadav M."/>
            <person name="Pandit A."/>
            <person name="Bhargava A."/>
            <person name="Sureshbabu K."/>
            <person name="Batra K."/>
            <person name="Sharma T.R."/>
            <person name="Mohapatra T."/>
            <person name="Singh N.K."/>
            <person name="Messing J."/>
            <person name="Nelson A.B."/>
            <person name="Fuks G."/>
            <person name="Kavchok S."/>
            <person name="Keizer G."/>
            <person name="Linton E."/>
            <person name="Llaca V."/>
            <person name="Song R."/>
            <person name="Tanyolac B."/>
            <person name="Young S."/>
            <person name="Ho-Il K."/>
            <person name="Hahn J.H."/>
            <person name="Sangsakoo G."/>
            <person name="Vanavichit A."/>
            <person name="de Mattos Luiz.A.T."/>
            <person name="Zimmer P.D."/>
            <person name="Malone G."/>
            <person name="Dellagostin O."/>
            <person name="de Oliveira A.C."/>
            <person name="Bevan M."/>
            <person name="Bancroft I."/>
            <person name="Minx P."/>
            <person name="Cordum H."/>
            <person name="Wilson R."/>
            <person name="Cheng Z."/>
            <person name="Jin W."/>
            <person name="Jiang J."/>
            <person name="Leong S.A."/>
            <person name="Iwama H."/>
            <person name="Gojobori T."/>
            <person name="Itoh T."/>
            <person name="Niimura Y."/>
            <person name="Fujii Y."/>
            <person name="Habara T."/>
            <person name="Sakai H."/>
            <person name="Sato Y."/>
            <person name="Wilson G."/>
            <person name="Kumar K."/>
            <person name="McCouch S."/>
            <person name="Juretic N."/>
            <person name="Hoen D."/>
            <person name="Wright S."/>
            <person name="Bruskiewich R."/>
            <person name="Bureau T."/>
            <person name="Miyao A."/>
            <person name="Hirochika H."/>
            <person name="Nishikawa T."/>
            <person name="Kadowaki K."/>
            <person name="Sugiura M."/>
            <person name="Burr B."/>
            <person name="Sasaki T."/>
        </authorList>
    </citation>
    <scope>NUCLEOTIDE SEQUENCE [LARGE SCALE GENOMIC DNA]</scope>
    <source>
        <strain evidence="4">cv. Nipponbare</strain>
    </source>
</reference>
<feature type="region of interest" description="Disordered" evidence="1">
    <location>
        <begin position="73"/>
        <end position="99"/>
    </location>
</feature>
<dbReference type="AlphaFoldDB" id="Q6Z5V2"/>
<evidence type="ECO:0000256" key="1">
    <source>
        <dbReference type="SAM" id="MobiDB-lite"/>
    </source>
</evidence>
<keyword evidence="2" id="KW-0472">Membrane</keyword>
<proteinExistence type="predicted"/>
<evidence type="ECO:0000313" key="4">
    <source>
        <dbReference type="Proteomes" id="UP000000763"/>
    </source>
</evidence>
<accession>Q6Z5V2</accession>
<feature type="transmembrane region" description="Helical" evidence="2">
    <location>
        <begin position="20"/>
        <end position="42"/>
    </location>
</feature>
<feature type="compositionally biased region" description="Basic and acidic residues" evidence="1">
    <location>
        <begin position="78"/>
        <end position="88"/>
    </location>
</feature>
<name>Q6Z5V2_ORYSJ</name>
<dbReference type="Proteomes" id="UP000000763">
    <property type="component" value="Chromosome 7"/>
</dbReference>
<keyword evidence="2" id="KW-1133">Transmembrane helix</keyword>
<gene>
    <name evidence="3" type="primary">OSJNBa0008C11.25</name>
</gene>
<dbReference type="PROSITE" id="PS51257">
    <property type="entry name" value="PROKAR_LIPOPROTEIN"/>
    <property type="match status" value="1"/>
</dbReference>
<organism evidence="3 4">
    <name type="scientific">Oryza sativa subsp. japonica</name>
    <name type="common">Rice</name>
    <dbReference type="NCBI Taxonomy" id="39947"/>
    <lineage>
        <taxon>Eukaryota</taxon>
        <taxon>Viridiplantae</taxon>
        <taxon>Streptophyta</taxon>
        <taxon>Embryophyta</taxon>
        <taxon>Tracheophyta</taxon>
        <taxon>Spermatophyta</taxon>
        <taxon>Magnoliopsida</taxon>
        <taxon>Liliopsida</taxon>
        <taxon>Poales</taxon>
        <taxon>Poaceae</taxon>
        <taxon>BOP clade</taxon>
        <taxon>Oryzoideae</taxon>
        <taxon>Oryzeae</taxon>
        <taxon>Oryzinae</taxon>
        <taxon>Oryza</taxon>
        <taxon>Oryza sativa</taxon>
    </lineage>
</organism>
<keyword evidence="2" id="KW-0812">Transmembrane</keyword>
<evidence type="ECO:0000313" key="3">
    <source>
        <dbReference type="EMBL" id="BAC83678.1"/>
    </source>
</evidence>
<protein>
    <submittedName>
        <fullName evidence="3">Uncharacterized protein</fullName>
    </submittedName>
</protein>
<evidence type="ECO:0000256" key="2">
    <source>
        <dbReference type="SAM" id="Phobius"/>
    </source>
</evidence>
<dbReference type="EMBL" id="AP005098">
    <property type="protein sequence ID" value="BAC83678.1"/>
    <property type="molecule type" value="Genomic_DNA"/>
</dbReference>
<reference evidence="4" key="2">
    <citation type="journal article" date="2008" name="Nucleic Acids Res.">
        <title>The rice annotation project database (RAP-DB): 2008 update.</title>
        <authorList>
            <consortium name="The rice annotation project (RAP)"/>
        </authorList>
    </citation>
    <scope>GENOME REANNOTATION</scope>
    <source>
        <strain evidence="4">cv. Nipponbare</strain>
    </source>
</reference>